<feature type="region of interest" description="Disordered" evidence="1">
    <location>
        <begin position="1"/>
        <end position="21"/>
    </location>
</feature>
<dbReference type="AlphaFoldDB" id="A0A383EYK7"/>
<gene>
    <name evidence="2" type="ORF">METZ01_LOCUS514518</name>
</gene>
<dbReference type="EMBL" id="UINC01229801">
    <property type="protein sequence ID" value="SVE61664.1"/>
    <property type="molecule type" value="Genomic_DNA"/>
</dbReference>
<protein>
    <submittedName>
        <fullName evidence="2">Uncharacterized protein</fullName>
    </submittedName>
</protein>
<feature type="non-terminal residue" evidence="2">
    <location>
        <position position="1"/>
    </location>
</feature>
<evidence type="ECO:0000313" key="2">
    <source>
        <dbReference type="EMBL" id="SVE61664.1"/>
    </source>
</evidence>
<proteinExistence type="predicted"/>
<reference evidence="2" key="1">
    <citation type="submission" date="2018-05" db="EMBL/GenBank/DDBJ databases">
        <authorList>
            <person name="Lanie J.A."/>
            <person name="Ng W.-L."/>
            <person name="Kazmierczak K.M."/>
            <person name="Andrzejewski T.M."/>
            <person name="Davidsen T.M."/>
            <person name="Wayne K.J."/>
            <person name="Tettelin H."/>
            <person name="Glass J.I."/>
            <person name="Rusch D."/>
            <person name="Podicherti R."/>
            <person name="Tsui H.-C.T."/>
            <person name="Winkler M.E."/>
        </authorList>
    </citation>
    <scope>NUCLEOTIDE SEQUENCE</scope>
</reference>
<feature type="compositionally biased region" description="Acidic residues" evidence="1">
    <location>
        <begin position="1"/>
        <end position="11"/>
    </location>
</feature>
<organism evidence="2">
    <name type="scientific">marine metagenome</name>
    <dbReference type="NCBI Taxonomy" id="408172"/>
    <lineage>
        <taxon>unclassified sequences</taxon>
        <taxon>metagenomes</taxon>
        <taxon>ecological metagenomes</taxon>
    </lineage>
</organism>
<accession>A0A383EYK7</accession>
<feature type="compositionally biased region" description="Basic and acidic residues" evidence="1">
    <location>
        <begin position="12"/>
        <end position="21"/>
    </location>
</feature>
<name>A0A383EYK7_9ZZZZ</name>
<sequence length="21" mass="2179">ADADEESAGLDESEHGEAAFE</sequence>
<evidence type="ECO:0000256" key="1">
    <source>
        <dbReference type="SAM" id="MobiDB-lite"/>
    </source>
</evidence>